<organism evidence="6 7">
    <name type="scientific">Alteribacter lacisalsi</name>
    <dbReference type="NCBI Taxonomy" id="2045244"/>
    <lineage>
        <taxon>Bacteria</taxon>
        <taxon>Bacillati</taxon>
        <taxon>Bacillota</taxon>
        <taxon>Bacilli</taxon>
        <taxon>Bacillales</taxon>
        <taxon>Bacillaceae</taxon>
        <taxon>Alteribacter</taxon>
    </lineage>
</organism>
<accession>A0A2W0HPP6</accession>
<dbReference type="EMBL" id="PDOF01000004">
    <property type="protein sequence ID" value="PYZ95548.1"/>
    <property type="molecule type" value="Genomic_DNA"/>
</dbReference>
<keyword evidence="2 5" id="KW-0812">Transmembrane</keyword>
<dbReference type="Pfam" id="PF04191">
    <property type="entry name" value="PEMT"/>
    <property type="match status" value="1"/>
</dbReference>
<reference evidence="6 7" key="1">
    <citation type="submission" date="2017-10" db="EMBL/GenBank/DDBJ databases">
        <title>Bacillus sp. nov., a halophilic bacterium isolated from a Yangshapao Lake.</title>
        <authorList>
            <person name="Wang H."/>
        </authorList>
    </citation>
    <scope>NUCLEOTIDE SEQUENCE [LARGE SCALE GENOMIC DNA]</scope>
    <source>
        <strain evidence="6 7">YSP-3</strain>
    </source>
</reference>
<feature type="transmembrane region" description="Helical" evidence="5">
    <location>
        <begin position="12"/>
        <end position="34"/>
    </location>
</feature>
<dbReference type="RefSeq" id="WP_110521673.1">
    <property type="nucleotide sequence ID" value="NZ_PDOF01000004.1"/>
</dbReference>
<evidence type="ECO:0000313" key="7">
    <source>
        <dbReference type="Proteomes" id="UP000248066"/>
    </source>
</evidence>
<dbReference type="Proteomes" id="UP000248066">
    <property type="component" value="Unassembled WGS sequence"/>
</dbReference>
<dbReference type="PANTHER" id="PTHR12714">
    <property type="entry name" value="PROTEIN-S ISOPRENYLCYSTEINE O-METHYLTRANSFERASE"/>
    <property type="match status" value="1"/>
</dbReference>
<gene>
    <name evidence="6" type="ORF">CR205_18635</name>
</gene>
<evidence type="ECO:0000256" key="1">
    <source>
        <dbReference type="ARBA" id="ARBA00004127"/>
    </source>
</evidence>
<dbReference type="Gene3D" id="1.20.120.1630">
    <property type="match status" value="1"/>
</dbReference>
<dbReference type="PANTHER" id="PTHR12714:SF24">
    <property type="entry name" value="SLR1182 PROTEIN"/>
    <property type="match status" value="1"/>
</dbReference>
<dbReference type="AlphaFoldDB" id="A0A2W0HPP6"/>
<dbReference type="OrthoDB" id="272002at2"/>
<dbReference type="InterPro" id="IPR007318">
    <property type="entry name" value="Phopholipid_MeTrfase"/>
</dbReference>
<feature type="transmembrane region" description="Helical" evidence="5">
    <location>
        <begin position="106"/>
        <end position="128"/>
    </location>
</feature>
<proteinExistence type="predicted"/>
<evidence type="ECO:0000256" key="4">
    <source>
        <dbReference type="ARBA" id="ARBA00023136"/>
    </source>
</evidence>
<dbReference type="GO" id="GO:0012505">
    <property type="term" value="C:endomembrane system"/>
    <property type="evidence" value="ECO:0007669"/>
    <property type="project" value="UniProtKB-SubCell"/>
</dbReference>
<evidence type="ECO:0000256" key="2">
    <source>
        <dbReference type="ARBA" id="ARBA00022692"/>
    </source>
</evidence>
<name>A0A2W0HPP6_9BACI</name>
<feature type="transmembrane region" description="Helical" evidence="5">
    <location>
        <begin position="46"/>
        <end position="67"/>
    </location>
</feature>
<evidence type="ECO:0000256" key="3">
    <source>
        <dbReference type="ARBA" id="ARBA00022989"/>
    </source>
</evidence>
<protein>
    <submittedName>
        <fullName evidence="6">RemK protein</fullName>
    </submittedName>
</protein>
<keyword evidence="3 5" id="KW-1133">Transmembrane helix</keyword>
<sequence length="174" mass="19507">MGKKEASWVSHAAAVLLLPFNVTVIIPSLLLYFLPFQFVWGTEGGLVFLVGGLGLAAVLFGLLLVVLTVRQFAKRGKGTLAPWDAPRKLVVSGPYRYTRNPMISGVVCILLGESILLGSVWLAGWFALFSTINYTYFIVGEEPELEKKFGDEYREYRRNVPRLLPRRTGWRQGE</sequence>
<dbReference type="GO" id="GO:0016740">
    <property type="term" value="F:transferase activity"/>
    <property type="evidence" value="ECO:0007669"/>
    <property type="project" value="UniProtKB-ARBA"/>
</dbReference>
<comment type="subcellular location">
    <subcellularLocation>
        <location evidence="1">Endomembrane system</location>
        <topology evidence="1">Multi-pass membrane protein</topology>
    </subcellularLocation>
</comment>
<comment type="caution">
    <text evidence="6">The sequence shown here is derived from an EMBL/GenBank/DDBJ whole genome shotgun (WGS) entry which is preliminary data.</text>
</comment>
<keyword evidence="4 5" id="KW-0472">Membrane</keyword>
<evidence type="ECO:0000313" key="6">
    <source>
        <dbReference type="EMBL" id="PYZ95548.1"/>
    </source>
</evidence>
<keyword evidence="7" id="KW-1185">Reference proteome</keyword>
<evidence type="ECO:0000256" key="5">
    <source>
        <dbReference type="SAM" id="Phobius"/>
    </source>
</evidence>